<dbReference type="SUPFAM" id="SSF56784">
    <property type="entry name" value="HAD-like"/>
    <property type="match status" value="1"/>
</dbReference>
<gene>
    <name evidence="3" type="primary">LOC108564170</name>
</gene>
<dbReference type="PIRSF" id="PIRSF000915">
    <property type="entry name" value="PGP-type_phosphatase"/>
    <property type="match status" value="1"/>
</dbReference>
<name>A0ABM1MVL1_NICVS</name>
<dbReference type="PANTHER" id="PTHR19288">
    <property type="entry name" value="4-NITROPHENYLPHOSPHATASE-RELATED"/>
    <property type="match status" value="1"/>
</dbReference>
<dbReference type="PANTHER" id="PTHR19288:SF4">
    <property type="entry name" value="RE04130P-RELATED"/>
    <property type="match status" value="1"/>
</dbReference>
<dbReference type="Pfam" id="PF13344">
    <property type="entry name" value="Hydrolase_6"/>
    <property type="match status" value="1"/>
</dbReference>
<keyword evidence="1" id="KW-0378">Hydrolase</keyword>
<dbReference type="Pfam" id="PF13242">
    <property type="entry name" value="Hydrolase_like"/>
    <property type="match status" value="1"/>
</dbReference>
<organism evidence="2 3">
    <name type="scientific">Nicrophorus vespilloides</name>
    <name type="common">Boreal carrion beetle</name>
    <dbReference type="NCBI Taxonomy" id="110193"/>
    <lineage>
        <taxon>Eukaryota</taxon>
        <taxon>Metazoa</taxon>
        <taxon>Ecdysozoa</taxon>
        <taxon>Arthropoda</taxon>
        <taxon>Hexapoda</taxon>
        <taxon>Insecta</taxon>
        <taxon>Pterygota</taxon>
        <taxon>Neoptera</taxon>
        <taxon>Endopterygota</taxon>
        <taxon>Coleoptera</taxon>
        <taxon>Polyphaga</taxon>
        <taxon>Staphyliniformia</taxon>
        <taxon>Silphidae</taxon>
        <taxon>Nicrophorinae</taxon>
        <taxon>Nicrophorus</taxon>
    </lineage>
</organism>
<dbReference type="InterPro" id="IPR036412">
    <property type="entry name" value="HAD-like_sf"/>
</dbReference>
<dbReference type="NCBIfam" id="TIGR01460">
    <property type="entry name" value="HAD-SF-IIA"/>
    <property type="match status" value="1"/>
</dbReference>
<dbReference type="RefSeq" id="XP_017778611.1">
    <property type="nucleotide sequence ID" value="XM_017923122.1"/>
</dbReference>
<reference evidence="3" key="1">
    <citation type="submission" date="2025-08" db="UniProtKB">
        <authorList>
            <consortium name="RefSeq"/>
        </authorList>
    </citation>
    <scope>IDENTIFICATION</scope>
    <source>
        <tissue evidence="3">Whole Larva</tissue>
    </source>
</reference>
<dbReference type="GeneID" id="108564170"/>
<dbReference type="InterPro" id="IPR023214">
    <property type="entry name" value="HAD_sf"/>
</dbReference>
<sequence>MSTPKDLSQIPADELKQFVDSFDDVFCDCDGVIFILMKVFDGVPDTISTLKSLGKSIRYVTNNSSMLRDDFAKKLQKQGIECEKDDIINPCRAIIDHLKAANFEKKVYMISLPSLRQEFEESGIKIANKYGAELCEVNATSFLQCIQEYDNDVGAVVVCFDFNMTYLNLNRALRYITNPDVKFLATGYDQRIIFSPNQFCMGPAFFHDLLQSASGRTPIWLGKPRDDFVEYIKNQPKCNPERTLFIGDSLEQDMGFAHKLGFTKLLVLTGNTTLEDLKNCDKEMLPDYYISSMAELGKLLKNNF</sequence>
<evidence type="ECO:0000256" key="1">
    <source>
        <dbReference type="PIRNR" id="PIRNR000915"/>
    </source>
</evidence>
<evidence type="ECO:0000313" key="2">
    <source>
        <dbReference type="Proteomes" id="UP000695000"/>
    </source>
</evidence>
<dbReference type="Gene3D" id="3.40.50.1000">
    <property type="entry name" value="HAD superfamily/HAD-like"/>
    <property type="match status" value="2"/>
</dbReference>
<dbReference type="Proteomes" id="UP000695000">
    <property type="component" value="Unplaced"/>
</dbReference>
<evidence type="ECO:0000313" key="3">
    <source>
        <dbReference type="RefSeq" id="XP_017778611.1"/>
    </source>
</evidence>
<protein>
    <submittedName>
        <fullName evidence="3">4-nitrophenylphosphatase-like</fullName>
    </submittedName>
</protein>
<dbReference type="InterPro" id="IPR006357">
    <property type="entry name" value="HAD-SF_hydro_IIA"/>
</dbReference>
<comment type="similarity">
    <text evidence="1">Belongs to the HAD-like hydrolase superfamily.</text>
</comment>
<accession>A0ABM1MVL1</accession>
<proteinExistence type="inferred from homology"/>
<keyword evidence="2" id="KW-1185">Reference proteome</keyword>